<evidence type="ECO:0000256" key="1">
    <source>
        <dbReference type="SAM" id="SignalP"/>
    </source>
</evidence>
<accession>A0ABT3BA36</accession>
<evidence type="ECO:0000313" key="2">
    <source>
        <dbReference type="EMBL" id="MCV3270410.1"/>
    </source>
</evidence>
<evidence type="ECO:0008006" key="4">
    <source>
        <dbReference type="Google" id="ProtNLM"/>
    </source>
</evidence>
<dbReference type="Proteomes" id="UP001208690">
    <property type="component" value="Unassembled WGS sequence"/>
</dbReference>
<dbReference type="EMBL" id="JALIEB010000002">
    <property type="protein sequence ID" value="MCV3270410.1"/>
    <property type="molecule type" value="Genomic_DNA"/>
</dbReference>
<gene>
    <name evidence="2" type="ORF">MUB52_03145</name>
</gene>
<keyword evidence="3" id="KW-1185">Reference proteome</keyword>
<evidence type="ECO:0000313" key="3">
    <source>
        <dbReference type="Proteomes" id="UP001208690"/>
    </source>
</evidence>
<protein>
    <recommendedName>
        <fullName evidence="4">Lipoprotein</fullName>
    </recommendedName>
</protein>
<reference evidence="2 3" key="1">
    <citation type="submission" date="2022-04" db="EMBL/GenBank/DDBJ databases">
        <title>Roseobacter sp. WL0113 is a bacterium isolated from neritic sediment.</title>
        <authorList>
            <person name="Wang L."/>
            <person name="He W."/>
            <person name="Zhang D.-F."/>
        </authorList>
    </citation>
    <scope>NUCLEOTIDE SEQUENCE [LARGE SCALE GENOMIC DNA]</scope>
    <source>
        <strain evidence="2 3">WL0113</strain>
    </source>
</reference>
<comment type="caution">
    <text evidence="2">The sequence shown here is derived from an EMBL/GenBank/DDBJ whole genome shotgun (WGS) entry which is preliminary data.</text>
</comment>
<dbReference type="RefSeq" id="WP_263842742.1">
    <property type="nucleotide sequence ID" value="NZ_JALIEB010000002.1"/>
</dbReference>
<feature type="chain" id="PRO_5046781734" description="Lipoprotein" evidence="1">
    <location>
        <begin position="19"/>
        <end position="216"/>
    </location>
</feature>
<keyword evidence="1" id="KW-0732">Signal</keyword>
<sequence>MRLTLALCLVCASRVAAACGAPVCLVDPEALALTQVITFEETRASYGPGHAIPDVLALDGASFAERFAGQVLSANGNHDVVTGAVLPPLTLMPGAEGENLSVVYFGGNHVLNGYGVAGYPKRHAQGEGAIAVLFDVDQSALSFQLRGGEDGAATAVFYRRGGQEIMTVELPPVGEFAFGFLRATGEADIAGVLITNTDPEGLALDNLRFGKSPDLS</sequence>
<name>A0ABT3BA36_9RHOB</name>
<organism evidence="2 3">
    <name type="scientific">Roseobacter sinensis</name>
    <dbReference type="NCBI Taxonomy" id="2931391"/>
    <lineage>
        <taxon>Bacteria</taxon>
        <taxon>Pseudomonadati</taxon>
        <taxon>Pseudomonadota</taxon>
        <taxon>Alphaproteobacteria</taxon>
        <taxon>Rhodobacterales</taxon>
        <taxon>Roseobacteraceae</taxon>
        <taxon>Roseobacter</taxon>
    </lineage>
</organism>
<proteinExistence type="predicted"/>
<feature type="signal peptide" evidence="1">
    <location>
        <begin position="1"/>
        <end position="18"/>
    </location>
</feature>